<gene>
    <name evidence="3" type="ORF">RJ639_037853</name>
</gene>
<evidence type="ECO:0000256" key="1">
    <source>
        <dbReference type="SAM" id="SignalP"/>
    </source>
</evidence>
<keyword evidence="4" id="KW-1185">Reference proteome</keyword>
<feature type="chain" id="PRO_5041638033" description="Amidase domain-containing protein" evidence="1">
    <location>
        <begin position="26"/>
        <end position="1786"/>
    </location>
</feature>
<keyword evidence="1" id="KW-0732">Signal</keyword>
<dbReference type="PANTHER" id="PTHR42678:SF34">
    <property type="entry name" value="OS04G0183300 PROTEIN"/>
    <property type="match status" value="1"/>
</dbReference>
<dbReference type="EMBL" id="JAVXUP010000409">
    <property type="protein sequence ID" value="KAK3028673.1"/>
    <property type="molecule type" value="Genomic_DNA"/>
</dbReference>
<protein>
    <recommendedName>
        <fullName evidence="2">Amidase domain-containing protein</fullName>
    </recommendedName>
</protein>
<name>A0AA88WPI5_9ASTE</name>
<sequence length="1786" mass="192745">MDWPDKFKITVYLLVAAAAIRGTHGDTMVTGTVFCDQCKDGQVTLFDYPISGVKVAMACPGSNGQVTMLGEETTNWIGNYAMRFDGTPDLSSCYAQVSSSGQGSMGCGAAAGPPQHLRLMFRMFDMGMYTVDPLLSQPPQPMSFCPRSASPVPVHVPAPVTPSRPPPFRLPPMPQLPPMPYLPPIPPMPPVPFLEASACPFQKWTMPEHRCYWKVVSPDTKVAVAFGLVAARRYGTDMTLWQSMRGRGDPYRTLLREGTTALLNSYNSLQFPYHPFHVVQHMNLALMGSTRQSKQYTSLNLVMAMNTSSTSLFNSQLVTLLLLLGFFHNAFISGHKFTIEEATIKDIQGAFREKKLTSRQLVDFYIRQIETLNPALRSVIEVSPDAQDQADQADGERKVKKGCGLGDMHGIPVLLKDSIATRDKLNTTCGSYALLGSVVARDAGVVERLRRGGAIIMGKASLSEWYQFRSLTAPNGWSPRGGHGVNPYVQGGDPCGSSSGSAISVAANMVAVSLGTETDGSIICPADYNSVVGLKPTVGLTSRAGAIPITPRQDTIGPITRTVTDAVYVLDAIVGVDLRDHEATVAASKFIPPAGYKHFLNKAGLKGKRLGVVMNPFLALLNRSADAPIFKDHLKTLRQGGATVLENLEIASIDVIMDPFQSGEEVATLAEFKLALNAYLKELLTSPVRSLADIISFNLNNPGLERTEEFGQDIFEAAESTNGIGEQEKEAVKMMEKLSQDGFEKLMKENKLDALVTPGSSVSTVLAIGGYPAISVPAGYDSTGMPYGICFGGRKSQPFPIEEATIKDLQSAFADNKLTSRQLVDFYIRRIKTLNPVLRAVIEVNPDAQELADKADRERNSNGERGWLGELHGIPVLVKDTIGTRDKLNTTAGSYALLGSEVGRDAGVVERLREAGAVILGKTSMRSPCGSSSGSAISVAANMVAVSLGTETHSSIICPADHNSVVGLKPTVGLTTRAGVIPMTPRWDTIGPICRTVADAVYVLDVIAGIDPRDGATSEAARYIPEGGYKQFLHEDGLNGKRLGIVRSPFLDKLNGSPEVAAFEHHINTLRQRGANVVDDLKITHVDTILDPNRSGELEIMLAEFKASINAYMKDLITSPVRSLADIIAFNRQNYEMEKLREHDQETFTASEETDGFGKKEIEALETLEKLSQLGFERLKKENELDAMVTPGSRATAILAIGGYPGITVPAGYDTDGRPFGICFGGLKWSEPKLIEIAFAFEQATMARVPPSTVSLEMVTVPLEMDNKMSFHSSLFLVLLALSSICVSNSIKEATLQDLHYAFQQNRLTSMQLVEFYLEEIRRLNPILRGVIEVNPDGLYQADKADRERKARAPGSLSGLHGIPVLVKDLIATKDKLNTTAGSFALLGSVVPRDAGMVAKLRKAGAIILGKASLSEWANFRSLVAPNARGSLEDAGYPVYRLLLSAKQGNPYVLSADPCGSSSGSAISVAANMVSVSLGTETDGSILCPSSSNAVVGIKPTVGLTSRAGVIPISPRQDTVGPICRTVSDAVYVLDAIVGFDHNDAEATREASKYLPHGGYTQFLKIDGLMGKRLGIVRNPFFKFPNGSALPQAFEHHFKTLRERGAVLVDHLEIADLDVVLNFTSSGEATAMLAEFKLSLNSYLKELVVSPIRTLADAIAFNQKFSDLEMIKEFGQNIFLAAEVTNGIGDPEKKALLNLAKLNRDGFERLMWDNKLDALVTPGADASALLAMGGFPGISVPAAYDGKGVPVGICFGGLKGSEPKLIEIAYGFEQASKIRMLPTFQP</sequence>
<accession>A0AA88WPI5</accession>
<dbReference type="SUPFAM" id="SSF75304">
    <property type="entry name" value="Amidase signature (AS) enzymes"/>
    <property type="match status" value="3"/>
</dbReference>
<dbReference type="Proteomes" id="UP001188597">
    <property type="component" value="Unassembled WGS sequence"/>
</dbReference>
<organism evidence="3 4">
    <name type="scientific">Escallonia herrerae</name>
    <dbReference type="NCBI Taxonomy" id="1293975"/>
    <lineage>
        <taxon>Eukaryota</taxon>
        <taxon>Viridiplantae</taxon>
        <taxon>Streptophyta</taxon>
        <taxon>Embryophyta</taxon>
        <taxon>Tracheophyta</taxon>
        <taxon>Spermatophyta</taxon>
        <taxon>Magnoliopsida</taxon>
        <taxon>eudicotyledons</taxon>
        <taxon>Gunneridae</taxon>
        <taxon>Pentapetalae</taxon>
        <taxon>asterids</taxon>
        <taxon>campanulids</taxon>
        <taxon>Escalloniales</taxon>
        <taxon>Escalloniaceae</taxon>
        <taxon>Escallonia</taxon>
    </lineage>
</organism>
<evidence type="ECO:0000313" key="4">
    <source>
        <dbReference type="Proteomes" id="UP001188597"/>
    </source>
</evidence>
<reference evidence="3" key="1">
    <citation type="submission" date="2022-12" db="EMBL/GenBank/DDBJ databases">
        <title>Draft genome assemblies for two species of Escallonia (Escalloniales).</title>
        <authorList>
            <person name="Chanderbali A."/>
            <person name="Dervinis C."/>
            <person name="Anghel I."/>
            <person name="Soltis D."/>
            <person name="Soltis P."/>
            <person name="Zapata F."/>
        </authorList>
    </citation>
    <scope>NUCLEOTIDE SEQUENCE</scope>
    <source>
        <strain evidence="3">UCBG64.0493</strain>
        <tissue evidence="3">Leaf</tissue>
    </source>
</reference>
<dbReference type="PANTHER" id="PTHR42678">
    <property type="entry name" value="AMIDASE"/>
    <property type="match status" value="1"/>
</dbReference>
<dbReference type="InterPro" id="IPR036928">
    <property type="entry name" value="AS_sf"/>
</dbReference>
<proteinExistence type="predicted"/>
<comment type="caution">
    <text evidence="3">The sequence shown here is derived from an EMBL/GenBank/DDBJ whole genome shotgun (WGS) entry which is preliminary data.</text>
</comment>
<feature type="domain" description="Amidase" evidence="2">
    <location>
        <begin position="926"/>
        <end position="1231"/>
    </location>
</feature>
<evidence type="ECO:0000259" key="2">
    <source>
        <dbReference type="Pfam" id="PF01425"/>
    </source>
</evidence>
<dbReference type="Gene3D" id="3.90.1300.10">
    <property type="entry name" value="Amidase signature (AS) domain"/>
    <property type="match status" value="3"/>
</dbReference>
<feature type="domain" description="Amidase" evidence="2">
    <location>
        <begin position="1313"/>
        <end position="1727"/>
    </location>
</feature>
<evidence type="ECO:0000313" key="3">
    <source>
        <dbReference type="EMBL" id="KAK3028673.1"/>
    </source>
</evidence>
<dbReference type="Pfam" id="PF01425">
    <property type="entry name" value="Amidase"/>
    <property type="match status" value="3"/>
</dbReference>
<dbReference type="InterPro" id="IPR023631">
    <property type="entry name" value="Amidase_dom"/>
</dbReference>
<feature type="signal peptide" evidence="1">
    <location>
        <begin position="1"/>
        <end position="25"/>
    </location>
</feature>
<feature type="domain" description="Amidase" evidence="2">
    <location>
        <begin position="361"/>
        <end position="761"/>
    </location>
</feature>
<dbReference type="Pfam" id="PF01190">
    <property type="entry name" value="Pollen_Ole_e_1"/>
    <property type="match status" value="1"/>
</dbReference>